<reference evidence="2 3" key="1">
    <citation type="journal article" date="2021" name="bioRxiv">
        <title>Unraveling nitrogen, sulfur and carbon metabolic pathways and microbial community transcriptional responses to substrate deprivation and toxicity stresses in a bioreactor mimicking anoxic brackish coastal sediment conditions.</title>
        <authorList>
            <person name="Martins P.D."/>
            <person name="Echeveste M.J."/>
            <person name="Arshad A."/>
            <person name="Kurth J."/>
            <person name="Ouboter H."/>
            <person name="Jetten M.S.M."/>
            <person name="Welte C.U."/>
        </authorList>
    </citation>
    <scope>NUCLEOTIDE SEQUENCE [LARGE SCALE GENOMIC DNA]</scope>
    <source>
        <strain evidence="2">MAG_38</strain>
    </source>
</reference>
<sequence length="367" mass="40556">MTHTFGIRTCLLGRRIGLLVSAFVLGGCMSYGALTLDRDRLDFTAAVANSWKQQTLLNIVKLRYADTPIFVDIGQIVAAYQVQVAGSAAGTIIPGGTVSNPSFFSLGTTGSFMDRPTITYTPLTGSAFLRTIMTPIPPVRLFELIDVGYAADLLVLVAVQEINGLSNRRVGVRAQDMEPGFVRVLTALRQIQDSGAVRFRIEVDKETGKRERLVMFFTGRELPPDIEKERQAIRKLLHLNPERMDFLITYGADTDRDDLIAIQTRSAMQILSSMASYISVPEEHMRDGRAFPNPAAGADAPPPVMRIASGASRPDSPFVAVHYRDLWYWIDDRDLRSKTVFTFLLVLMTLADTGEKAAPPQLTIQTN</sequence>
<proteinExistence type="predicted"/>
<dbReference type="AlphaFoldDB" id="A0AAJ1AJT1"/>
<accession>A0AAJ1AJT1</accession>
<protein>
    <submittedName>
        <fullName evidence="2">Uncharacterized protein</fullName>
    </submittedName>
</protein>
<keyword evidence="1" id="KW-1133">Transmembrane helix</keyword>
<evidence type="ECO:0000313" key="2">
    <source>
        <dbReference type="EMBL" id="MBZ0160373.1"/>
    </source>
</evidence>
<keyword evidence="1" id="KW-0472">Membrane</keyword>
<organism evidence="2 3">
    <name type="scientific">Candidatus Methylomirabilis tolerans</name>
    <dbReference type="NCBI Taxonomy" id="3123416"/>
    <lineage>
        <taxon>Bacteria</taxon>
        <taxon>Candidatus Methylomirabilota</taxon>
        <taxon>Candidatus Methylomirabilia</taxon>
        <taxon>Candidatus Methylomirabilales</taxon>
        <taxon>Candidatus Methylomirabilaceae</taxon>
        <taxon>Candidatus Methylomirabilis</taxon>
    </lineage>
</organism>
<evidence type="ECO:0000313" key="3">
    <source>
        <dbReference type="Proteomes" id="UP001197609"/>
    </source>
</evidence>
<dbReference type="Proteomes" id="UP001197609">
    <property type="component" value="Unassembled WGS sequence"/>
</dbReference>
<dbReference type="EMBL" id="JAIOIU010000123">
    <property type="protein sequence ID" value="MBZ0160373.1"/>
    <property type="molecule type" value="Genomic_DNA"/>
</dbReference>
<comment type="caution">
    <text evidence="2">The sequence shown here is derived from an EMBL/GenBank/DDBJ whole genome shotgun (WGS) entry which is preliminary data.</text>
</comment>
<name>A0AAJ1AJT1_9BACT</name>
<keyword evidence="1" id="KW-0812">Transmembrane</keyword>
<evidence type="ECO:0000256" key="1">
    <source>
        <dbReference type="SAM" id="Phobius"/>
    </source>
</evidence>
<feature type="transmembrane region" description="Helical" evidence="1">
    <location>
        <begin position="12"/>
        <end position="34"/>
    </location>
</feature>
<gene>
    <name evidence="2" type="ORF">K8G79_09595</name>
</gene>